<organism evidence="6 7">
    <name type="scientific">Paenibacillus solisilvae</name>
    <dbReference type="NCBI Taxonomy" id="2486751"/>
    <lineage>
        <taxon>Bacteria</taxon>
        <taxon>Bacillati</taxon>
        <taxon>Bacillota</taxon>
        <taxon>Bacilli</taxon>
        <taxon>Bacillales</taxon>
        <taxon>Paenibacillaceae</taxon>
        <taxon>Paenibacillus</taxon>
    </lineage>
</organism>
<evidence type="ECO:0000313" key="6">
    <source>
        <dbReference type="EMBL" id="MFC5649647.1"/>
    </source>
</evidence>
<keyword evidence="7" id="KW-1185">Reference proteome</keyword>
<dbReference type="InterPro" id="IPR000821">
    <property type="entry name" value="Ala_racemase"/>
</dbReference>
<evidence type="ECO:0000313" key="7">
    <source>
        <dbReference type="Proteomes" id="UP001596047"/>
    </source>
</evidence>
<feature type="active site" description="Proton acceptor; specific for D-alanine" evidence="4">
    <location>
        <position position="39"/>
    </location>
</feature>
<comment type="caution">
    <text evidence="6">The sequence shown here is derived from an EMBL/GenBank/DDBJ whole genome shotgun (WGS) entry which is preliminary data.</text>
</comment>
<keyword evidence="3 4" id="KW-0413">Isomerase</keyword>
<dbReference type="SUPFAM" id="SSF50621">
    <property type="entry name" value="Alanine racemase C-terminal domain-like"/>
    <property type="match status" value="1"/>
</dbReference>
<dbReference type="PANTHER" id="PTHR30511:SF0">
    <property type="entry name" value="ALANINE RACEMASE, CATABOLIC-RELATED"/>
    <property type="match status" value="1"/>
</dbReference>
<evidence type="ECO:0000256" key="2">
    <source>
        <dbReference type="ARBA" id="ARBA00022898"/>
    </source>
</evidence>
<evidence type="ECO:0000256" key="3">
    <source>
        <dbReference type="ARBA" id="ARBA00023235"/>
    </source>
</evidence>
<dbReference type="PANTHER" id="PTHR30511">
    <property type="entry name" value="ALANINE RACEMASE"/>
    <property type="match status" value="1"/>
</dbReference>
<reference evidence="7" key="1">
    <citation type="journal article" date="2019" name="Int. J. Syst. Evol. Microbiol.">
        <title>The Global Catalogue of Microorganisms (GCM) 10K type strain sequencing project: providing services to taxonomists for standard genome sequencing and annotation.</title>
        <authorList>
            <consortium name="The Broad Institute Genomics Platform"/>
            <consortium name="The Broad Institute Genome Sequencing Center for Infectious Disease"/>
            <person name="Wu L."/>
            <person name="Ma J."/>
        </authorList>
    </citation>
    <scope>NUCLEOTIDE SEQUENCE [LARGE SCALE GENOMIC DNA]</scope>
    <source>
        <strain evidence="7">CGMCC 1.3240</strain>
    </source>
</reference>
<evidence type="ECO:0000256" key="4">
    <source>
        <dbReference type="HAMAP-Rule" id="MF_01201"/>
    </source>
</evidence>
<dbReference type="Proteomes" id="UP001596047">
    <property type="component" value="Unassembled WGS sequence"/>
</dbReference>
<comment type="function">
    <text evidence="4">Catalyzes the interconversion of L-alanine and D-alanine. May also act on other amino acids.</text>
</comment>
<dbReference type="RefSeq" id="WP_379188179.1">
    <property type="nucleotide sequence ID" value="NZ_JBHSOW010000040.1"/>
</dbReference>
<dbReference type="PROSITE" id="PS00395">
    <property type="entry name" value="ALANINE_RACEMASE"/>
    <property type="match status" value="1"/>
</dbReference>
<gene>
    <name evidence="6" type="primary">alr</name>
    <name evidence="6" type="ORF">ACFPYJ_11045</name>
</gene>
<dbReference type="InterPro" id="IPR020622">
    <property type="entry name" value="Ala_racemase_pyridoxalP-BS"/>
</dbReference>
<sequence length="395" mass="42870">MNAYYRPTRAEISLDALRRNVQSFRAAMPEGMKLMASVKANAYGHGAVEVAREASSSGADYLGVAFLDEALQLRRAGIETPILVLGYVPAEALAAARESDITIALFSEEILKAITALPAGSKPLRVHVKIDTGMGRLGLLADHIEEAVHFIQRAASEPNLEVEGLFTHYARADETDKGYTKLQYERFAALVERLKQSDVEIPIIHAANSAAGIDTPEWGGGMLRLGISMYGLYPSAEVNRQRIQLEPVLSLKTQVVMVKQAPEGWGISYGSRYVTKGEERIGTLPIGYADGFSRMLTGKAEAIVRGHRVPVLGTICMDQCMIALDMNDGAAAGDRIEAGEEVVLIGSQQGETITVDEVAAKLGTINYEVTCMLADRVPRVYTREGKVVTVYNPLD</sequence>
<feature type="binding site" evidence="4">
    <location>
        <position position="136"/>
    </location>
    <ligand>
        <name>substrate</name>
    </ligand>
</feature>
<comment type="catalytic activity">
    <reaction evidence="4">
        <text>L-alanine = D-alanine</text>
        <dbReference type="Rhea" id="RHEA:20249"/>
        <dbReference type="ChEBI" id="CHEBI:57416"/>
        <dbReference type="ChEBI" id="CHEBI:57972"/>
        <dbReference type="EC" id="5.1.1.1"/>
    </reaction>
</comment>
<feature type="active site" description="Proton acceptor; specific for L-alanine" evidence="4">
    <location>
        <position position="269"/>
    </location>
</feature>
<proteinExistence type="inferred from homology"/>
<dbReference type="EMBL" id="JBHSOW010000040">
    <property type="protein sequence ID" value="MFC5649647.1"/>
    <property type="molecule type" value="Genomic_DNA"/>
</dbReference>
<dbReference type="Pfam" id="PF01168">
    <property type="entry name" value="Ala_racemase_N"/>
    <property type="match status" value="1"/>
</dbReference>
<keyword evidence="2 4" id="KW-0663">Pyridoxal phosphate</keyword>
<dbReference type="InterPro" id="IPR029066">
    <property type="entry name" value="PLP-binding_barrel"/>
</dbReference>
<dbReference type="CDD" id="cd00430">
    <property type="entry name" value="PLPDE_III_AR"/>
    <property type="match status" value="1"/>
</dbReference>
<feature type="domain" description="Alanine racemase C-terminal" evidence="5">
    <location>
        <begin position="248"/>
        <end position="382"/>
    </location>
</feature>
<dbReference type="SMART" id="SM01005">
    <property type="entry name" value="Ala_racemase_C"/>
    <property type="match status" value="1"/>
</dbReference>
<feature type="binding site" evidence="4">
    <location>
        <position position="317"/>
    </location>
    <ligand>
        <name>substrate</name>
    </ligand>
</feature>
<protein>
    <recommendedName>
        <fullName evidence="4">Alanine racemase</fullName>
        <ecNumber evidence="4">5.1.1.1</ecNumber>
    </recommendedName>
</protein>
<dbReference type="InterPro" id="IPR011079">
    <property type="entry name" value="Ala_racemase_C"/>
</dbReference>
<dbReference type="PRINTS" id="PR00992">
    <property type="entry name" value="ALARACEMASE"/>
</dbReference>
<dbReference type="NCBIfam" id="TIGR00492">
    <property type="entry name" value="alr"/>
    <property type="match status" value="1"/>
</dbReference>
<accession>A0ABW0VUU1</accession>
<dbReference type="GO" id="GO:0008784">
    <property type="term" value="F:alanine racemase activity"/>
    <property type="evidence" value="ECO:0007669"/>
    <property type="project" value="UniProtKB-EC"/>
</dbReference>
<evidence type="ECO:0000259" key="5">
    <source>
        <dbReference type="SMART" id="SM01005"/>
    </source>
</evidence>
<comment type="similarity">
    <text evidence="4">Belongs to the alanine racemase family.</text>
</comment>
<evidence type="ECO:0000256" key="1">
    <source>
        <dbReference type="ARBA" id="ARBA00001933"/>
    </source>
</evidence>
<comment type="pathway">
    <text evidence="4">Amino-acid biosynthesis; D-alanine biosynthesis; D-alanine from L-alanine: step 1/1.</text>
</comment>
<name>A0ABW0VUU1_9BACL</name>
<dbReference type="InterPro" id="IPR001608">
    <property type="entry name" value="Ala_racemase_N"/>
</dbReference>
<dbReference type="HAMAP" id="MF_01201">
    <property type="entry name" value="Ala_racemase"/>
    <property type="match status" value="1"/>
</dbReference>
<dbReference type="EC" id="5.1.1.1" evidence="4"/>
<comment type="cofactor">
    <cofactor evidence="1 4">
        <name>pyridoxal 5'-phosphate</name>
        <dbReference type="ChEBI" id="CHEBI:597326"/>
    </cofactor>
</comment>
<dbReference type="Pfam" id="PF00842">
    <property type="entry name" value="Ala_racemase_C"/>
    <property type="match status" value="1"/>
</dbReference>
<dbReference type="Gene3D" id="2.40.37.10">
    <property type="entry name" value="Lyase, Ornithine Decarboxylase, Chain A, domain 1"/>
    <property type="match status" value="1"/>
</dbReference>
<dbReference type="SUPFAM" id="SSF51419">
    <property type="entry name" value="PLP-binding barrel"/>
    <property type="match status" value="1"/>
</dbReference>
<dbReference type="InterPro" id="IPR009006">
    <property type="entry name" value="Ala_racemase/Decarboxylase_C"/>
</dbReference>
<dbReference type="Gene3D" id="3.20.20.10">
    <property type="entry name" value="Alanine racemase"/>
    <property type="match status" value="1"/>
</dbReference>
<feature type="modified residue" description="N6-(pyridoxal phosphate)lysine" evidence="4">
    <location>
        <position position="39"/>
    </location>
</feature>